<feature type="transmembrane region" description="Helical" evidence="1">
    <location>
        <begin position="22"/>
        <end position="44"/>
    </location>
</feature>
<proteinExistence type="predicted"/>
<feature type="transmembrane region" description="Helical" evidence="1">
    <location>
        <begin position="292"/>
        <end position="314"/>
    </location>
</feature>
<dbReference type="GO" id="GO:0016787">
    <property type="term" value="F:hydrolase activity"/>
    <property type="evidence" value="ECO:0007669"/>
    <property type="project" value="UniProtKB-KW"/>
</dbReference>
<evidence type="ECO:0000256" key="1">
    <source>
        <dbReference type="SAM" id="Phobius"/>
    </source>
</evidence>
<dbReference type="OrthoDB" id="6431331at2759"/>
<reference evidence="2" key="1">
    <citation type="journal article" date="2021" name="Sci. Rep.">
        <title>Diploid genomic architecture of Nitzschia inconspicua, an elite biomass production diatom.</title>
        <authorList>
            <person name="Oliver A."/>
            <person name="Podell S."/>
            <person name="Pinowska A."/>
            <person name="Traller J.C."/>
            <person name="Smith S.R."/>
            <person name="McClure R."/>
            <person name="Beliaev A."/>
            <person name="Bohutskyi P."/>
            <person name="Hill E.A."/>
            <person name="Rabines A."/>
            <person name="Zheng H."/>
            <person name="Allen L.Z."/>
            <person name="Kuo A."/>
            <person name="Grigoriev I.V."/>
            <person name="Allen A.E."/>
            <person name="Hazlebeck D."/>
            <person name="Allen E.E."/>
        </authorList>
    </citation>
    <scope>NUCLEOTIDE SEQUENCE</scope>
    <source>
        <strain evidence="2">Hildebrandi</strain>
    </source>
</reference>
<organism evidence="2 3">
    <name type="scientific">Nitzschia inconspicua</name>
    <dbReference type="NCBI Taxonomy" id="303405"/>
    <lineage>
        <taxon>Eukaryota</taxon>
        <taxon>Sar</taxon>
        <taxon>Stramenopiles</taxon>
        <taxon>Ochrophyta</taxon>
        <taxon>Bacillariophyta</taxon>
        <taxon>Bacillariophyceae</taxon>
        <taxon>Bacillariophycidae</taxon>
        <taxon>Bacillariales</taxon>
        <taxon>Bacillariaceae</taxon>
        <taxon>Nitzschia</taxon>
    </lineage>
</organism>
<reference evidence="2" key="2">
    <citation type="submission" date="2021-04" db="EMBL/GenBank/DDBJ databases">
        <authorList>
            <person name="Podell S."/>
        </authorList>
    </citation>
    <scope>NUCLEOTIDE SEQUENCE</scope>
    <source>
        <strain evidence="2">Hildebrandi</strain>
    </source>
</reference>
<dbReference type="EMBL" id="JAGRRH010000015">
    <property type="protein sequence ID" value="KAG7355845.1"/>
    <property type="molecule type" value="Genomic_DNA"/>
</dbReference>
<gene>
    <name evidence="2" type="ORF">IV203_000531</name>
</gene>
<comment type="caution">
    <text evidence="2">The sequence shown here is derived from an EMBL/GenBank/DDBJ whole genome shotgun (WGS) entry which is preliminary data.</text>
</comment>
<keyword evidence="3" id="KW-1185">Reference proteome</keyword>
<accession>A0A9K3L6J9</accession>
<protein>
    <submittedName>
        <fullName evidence="2">Alpha/beta fold family hydrolase</fullName>
    </submittedName>
</protein>
<dbReference type="PANTHER" id="PTHR37471">
    <property type="entry name" value="UNNAMED PRODUCT"/>
    <property type="match status" value="1"/>
</dbReference>
<dbReference type="PANTHER" id="PTHR37471:SF1">
    <property type="entry name" value="AB HYDROLASE-1 DOMAIN-CONTAINING PROTEIN"/>
    <property type="match status" value="1"/>
</dbReference>
<sequence>MTTTADILSSLSYGFAAFWLKYFPAILYLSVEVCFGVVFFTYMVPRANRLTDPIPYRDYGEDKRKLMLRIMHRIEEMCAITKADKKQTMKTFLTEWFHVEAKTRRTTATTDHKAAVLKCDTPDITYTPTSSPENSDDESTQSNVAVARTTISATVKECKDAAEIRLFRQEMDRFFAWAFYGKFYSNLQPREVQELDRIYKELEERHDLVFPVRTIEQEHIQYGQPRCMTLEKVNAMYRPLLVYMLVYAMKIAGGVLLRIVGFRRIVASTGLVAWYRPGIETSASSSSYLPMLFFHGIAPGGVVLYLPMLFFGLATERERPVFLFENRTISCAIDFHPLTEQQTVDGVVEVLEKCDRMDQKDLSLFGHSFGSCLITWLLASKRLPNVKQVVLTDPVSILLSEPDVMVNFLYAEELDKIRMVASSELFTEYYLRRHFAWYNSELWLEDVECTMLIGLSEKDEIIHSRKVKQEIERHAKSAKLVYWNGVGHGACIQSPAKWRQFKQLMLEQELQIFQKSCRQ</sequence>
<keyword evidence="1" id="KW-0472">Membrane</keyword>
<dbReference type="Proteomes" id="UP000693970">
    <property type="component" value="Unassembled WGS sequence"/>
</dbReference>
<evidence type="ECO:0000313" key="2">
    <source>
        <dbReference type="EMBL" id="KAG7355845.1"/>
    </source>
</evidence>
<keyword evidence="1" id="KW-1133">Transmembrane helix</keyword>
<evidence type="ECO:0000313" key="3">
    <source>
        <dbReference type="Proteomes" id="UP000693970"/>
    </source>
</evidence>
<name>A0A9K3L6J9_9STRA</name>
<feature type="transmembrane region" description="Helical" evidence="1">
    <location>
        <begin position="240"/>
        <end position="261"/>
    </location>
</feature>
<keyword evidence="1" id="KW-0812">Transmembrane</keyword>
<dbReference type="AlphaFoldDB" id="A0A9K3L6J9"/>
<keyword evidence="2" id="KW-0378">Hydrolase</keyword>